<dbReference type="SMART" id="SM00905">
    <property type="entry name" value="FolB"/>
    <property type="match status" value="2"/>
</dbReference>
<dbReference type="PIRSF" id="PIRSF000741">
    <property type="entry name" value="Folic_acid_synth"/>
    <property type="match status" value="1"/>
</dbReference>
<dbReference type="NCBIfam" id="TIGR00526">
    <property type="entry name" value="folB_dom"/>
    <property type="match status" value="2"/>
</dbReference>
<comment type="similarity">
    <text evidence="16">In the central section; belongs to the HPPK family.</text>
</comment>
<dbReference type="Gene3D" id="3.30.70.560">
    <property type="entry name" value="7,8-Dihydro-6-hydroxymethylpterin-pyrophosphokinase HPPK"/>
    <property type="match status" value="1"/>
</dbReference>
<evidence type="ECO:0000313" key="19">
    <source>
        <dbReference type="Proteomes" id="UP000191144"/>
    </source>
</evidence>
<evidence type="ECO:0000313" key="18">
    <source>
        <dbReference type="EMBL" id="SCU99313.1"/>
    </source>
</evidence>
<dbReference type="InterPro" id="IPR011005">
    <property type="entry name" value="Dihydropteroate_synth-like_sf"/>
</dbReference>
<evidence type="ECO:0000256" key="6">
    <source>
        <dbReference type="ARBA" id="ARBA00009640"/>
    </source>
</evidence>
<dbReference type="InterPro" id="IPR016261">
    <property type="entry name" value="Folic_acid_synth"/>
</dbReference>
<evidence type="ECO:0000256" key="14">
    <source>
        <dbReference type="ARBA" id="ARBA00022909"/>
    </source>
</evidence>
<dbReference type="CDD" id="cd00739">
    <property type="entry name" value="DHPS"/>
    <property type="match status" value="1"/>
</dbReference>
<dbReference type="GO" id="GO:0046656">
    <property type="term" value="P:folic acid biosynthetic process"/>
    <property type="evidence" value="ECO:0007669"/>
    <property type="project" value="UniProtKB-UniRule"/>
</dbReference>
<evidence type="ECO:0000256" key="11">
    <source>
        <dbReference type="ARBA" id="ARBA00022777"/>
    </source>
</evidence>
<reference evidence="19" key="1">
    <citation type="submission" date="2016-03" db="EMBL/GenBank/DDBJ databases">
        <authorList>
            <person name="Devillers Hugo."/>
        </authorList>
    </citation>
    <scope>NUCLEOTIDE SEQUENCE [LARGE SCALE GENOMIC DNA]</scope>
</reference>
<keyword evidence="15" id="KW-0511">Multifunctional enzyme</keyword>
<comment type="cofactor">
    <cofactor evidence="3 16">
        <name>Mg(2+)</name>
        <dbReference type="ChEBI" id="CHEBI:18420"/>
    </cofactor>
</comment>
<dbReference type="GO" id="GO:0003848">
    <property type="term" value="F:2-amino-4-hydroxy-6-hydroxymethyldihydropteridine diphosphokinase activity"/>
    <property type="evidence" value="ECO:0007669"/>
    <property type="project" value="UniProtKB-UniRule"/>
</dbReference>
<evidence type="ECO:0000256" key="13">
    <source>
        <dbReference type="ARBA" id="ARBA00022842"/>
    </source>
</evidence>
<protein>
    <recommendedName>
        <fullName evidence="16">Folic acid synthesis protein fol1</fullName>
    </recommendedName>
</protein>
<dbReference type="AlphaFoldDB" id="A0A1G4K655"/>
<dbReference type="GO" id="GO:0016301">
    <property type="term" value="F:kinase activity"/>
    <property type="evidence" value="ECO:0007669"/>
    <property type="project" value="UniProtKB-UniRule"/>
</dbReference>
<dbReference type="InterPro" id="IPR045031">
    <property type="entry name" value="DHP_synth-like"/>
</dbReference>
<dbReference type="GO" id="GO:0046654">
    <property type="term" value="P:tetrahydrofolate biosynthetic process"/>
    <property type="evidence" value="ECO:0007669"/>
    <property type="project" value="UniProtKB-UniRule"/>
</dbReference>
<evidence type="ECO:0000256" key="15">
    <source>
        <dbReference type="ARBA" id="ARBA00023268"/>
    </source>
</evidence>
<dbReference type="Gene3D" id="3.30.1130.10">
    <property type="match status" value="2"/>
</dbReference>
<organism evidence="18 19">
    <name type="scientific">Lachancea meyersii CBS 8951</name>
    <dbReference type="NCBI Taxonomy" id="1266667"/>
    <lineage>
        <taxon>Eukaryota</taxon>
        <taxon>Fungi</taxon>
        <taxon>Dikarya</taxon>
        <taxon>Ascomycota</taxon>
        <taxon>Saccharomycotina</taxon>
        <taxon>Saccharomycetes</taxon>
        <taxon>Saccharomycetales</taxon>
        <taxon>Saccharomycetaceae</taxon>
        <taxon>Lachancea</taxon>
    </lineage>
</organism>
<dbReference type="PANTHER" id="PTHR20941">
    <property type="entry name" value="FOLATE SYNTHESIS PROTEINS"/>
    <property type="match status" value="1"/>
</dbReference>
<dbReference type="GO" id="GO:0046872">
    <property type="term" value="F:metal ion binding"/>
    <property type="evidence" value="ECO:0007669"/>
    <property type="project" value="UniProtKB-UniRule"/>
</dbReference>
<dbReference type="InterPro" id="IPR043133">
    <property type="entry name" value="GTP-CH-I_C/QueF"/>
</dbReference>
<dbReference type="OrthoDB" id="615426at2759"/>
<evidence type="ECO:0000256" key="1">
    <source>
        <dbReference type="ARBA" id="ARBA00000012"/>
    </source>
</evidence>
<dbReference type="PROSITE" id="PS50972">
    <property type="entry name" value="PTERIN_BINDING"/>
    <property type="match status" value="1"/>
</dbReference>
<comment type="similarity">
    <text evidence="6 16">In the N-terminal section; belongs to the DHNA family.</text>
</comment>
<dbReference type="InterPro" id="IPR000550">
    <property type="entry name" value="Hppk"/>
</dbReference>
<comment type="catalytic activity">
    <reaction evidence="1">
        <text>(7,8-dihydropterin-6-yl)methyl diphosphate + 4-aminobenzoate = 7,8-dihydropteroate + diphosphate</text>
        <dbReference type="Rhea" id="RHEA:19949"/>
        <dbReference type="ChEBI" id="CHEBI:17836"/>
        <dbReference type="ChEBI" id="CHEBI:17839"/>
        <dbReference type="ChEBI" id="CHEBI:33019"/>
        <dbReference type="ChEBI" id="CHEBI:72950"/>
        <dbReference type="EC" id="2.5.1.15"/>
    </reaction>
</comment>
<accession>A0A1G4K655</accession>
<evidence type="ECO:0000256" key="4">
    <source>
        <dbReference type="ARBA" id="ARBA00004763"/>
    </source>
</evidence>
<evidence type="ECO:0000259" key="17">
    <source>
        <dbReference type="PROSITE" id="PS50972"/>
    </source>
</evidence>
<comment type="pathway">
    <text evidence="4">Cofactor biosynthesis; tetrahydrofolate biosynthesis; 7,8-dihydrofolate from 2-amino-4-hydroxy-6-hydroxymethyl-7,8-dihydropteridine diphosphate and 4-aminobenzoate: step 1/2.</text>
</comment>
<comment type="function">
    <text evidence="16">Catalyzes three sequential steps of tetrahydrofolate biosynthesis.</text>
</comment>
<evidence type="ECO:0000256" key="8">
    <source>
        <dbReference type="ARBA" id="ARBA00022679"/>
    </source>
</evidence>
<dbReference type="PANTHER" id="PTHR20941:SF1">
    <property type="entry name" value="FOLIC ACID SYNTHESIS PROTEIN FOL1"/>
    <property type="match status" value="1"/>
</dbReference>
<comment type="similarity">
    <text evidence="7 16">In the C-terminal section; belongs to the DHPS family.</text>
</comment>
<dbReference type="GO" id="GO:0004150">
    <property type="term" value="F:dihydroneopterin aldolase activity"/>
    <property type="evidence" value="ECO:0007669"/>
    <property type="project" value="UniProtKB-UniRule"/>
</dbReference>
<dbReference type="Proteomes" id="UP000191144">
    <property type="component" value="Chromosome G"/>
</dbReference>
<dbReference type="InterPro" id="IPR006390">
    <property type="entry name" value="DHP_synth_dom"/>
</dbReference>
<dbReference type="Pfam" id="PF02152">
    <property type="entry name" value="FolB"/>
    <property type="match status" value="2"/>
</dbReference>
<dbReference type="InterPro" id="IPR000489">
    <property type="entry name" value="Pterin-binding_dom"/>
</dbReference>
<keyword evidence="12 16" id="KW-0067">ATP-binding</keyword>
<dbReference type="GO" id="GO:0005524">
    <property type="term" value="F:ATP binding"/>
    <property type="evidence" value="ECO:0007669"/>
    <property type="project" value="UniProtKB-UniRule"/>
</dbReference>
<keyword evidence="14 16" id="KW-0289">Folate biosynthesis</keyword>
<evidence type="ECO:0000256" key="3">
    <source>
        <dbReference type="ARBA" id="ARBA00001946"/>
    </source>
</evidence>
<keyword evidence="11 16" id="KW-0418">Kinase</keyword>
<dbReference type="Pfam" id="PF01288">
    <property type="entry name" value="HPPK"/>
    <property type="match status" value="1"/>
</dbReference>
<keyword evidence="10 16" id="KW-0547">Nucleotide-binding</keyword>
<evidence type="ECO:0000256" key="12">
    <source>
        <dbReference type="ARBA" id="ARBA00022840"/>
    </source>
</evidence>
<keyword evidence="8 16" id="KW-0808">Transferase</keyword>
<keyword evidence="13 16" id="KW-0460">Magnesium</keyword>
<dbReference type="FunFam" id="3.20.20.20:FF:000014">
    <property type="entry name" value="Folic acid synthesis protein fol1"/>
    <property type="match status" value="1"/>
</dbReference>
<comment type="pathway">
    <text evidence="5">Cofactor biosynthesis; tetrahydrofolate biosynthesis; 2-amino-4-hydroxy-6-hydroxymethyl-7,8-dihydropteridine diphosphate from 7,8-dihydroneopterin triphosphate: step 4/4.</text>
</comment>
<dbReference type="InterPro" id="IPR035907">
    <property type="entry name" value="Hppk_sf"/>
</dbReference>
<sequence>MRSMMSLGRNGVSRDKVHIEKQGIRAIIGPDCWNRTVPQDCQISLEMTTNFSKASQSDELRYSLNYAVISKEVARFVDTNKDYKTLGKLADKVLHHVKNKYLGIEKLALTAEAQEAHIRAENIRLLIHAPQEHPYTDRLVISGLKLLTLIGVFTFERMQKQYVTIDIDVPWDKHSDSNINHQKVIQEVVSFVEASNFKTVEALVECVAHLALLQPYFEQNRSAAVIVKVLKLNAITATEGVGVSCTRTLADFSGKEVPKVGQSQFLSEVFDLPAVQVTPVVSGKPSVAYLAFGTNVGNRLANIQCAIDLLNANADVIVRKTSSIFESEPMYFQNQPQFLNGCLEIETRLSPNDLLRLCKHIEYEDLKRVKEFENGPRSIDLDIILYKNGNGEDIVMSTADLVVPHPRLIERTFVMEPLCELVPPNEVHPVTAEPIINHLNQVYEQLNDEDVLCKLIPLPKINGADRFLKFKNKLIKDTVSGRLTAATVSPTLTMGIVNTTPDSFSDGGKLGNDVSSQLLRIKEMVQDVLSLNEQVIIDIGGCSTRPNSAQATLDEELERTISLIRAVRACDSLPQEKVILSIDTYQSEVAQQAIEAGVDIVNDISGGKFDSNMFTVLANNPAVAYAMSHIRGDIQSMSKLTVYDSEDYNEDAVTEYCYGHEFQNKDSTTLIRALARELAVQYKGALDMGVKSWQIILDPGVGFAKNADQNLDIIRSIHVLKNYSVLKNSEFVNFRNKPILIGPSRKKFIGNITGETSAADRDISTGSVASACVGYGADIIRVHNTANCVKSIKMADSIYRQTRL</sequence>
<evidence type="ECO:0000256" key="10">
    <source>
        <dbReference type="ARBA" id="ARBA00022741"/>
    </source>
</evidence>
<proteinExistence type="inferred from homology"/>
<name>A0A1G4K655_9SACH</name>
<dbReference type="GO" id="GO:0004156">
    <property type="term" value="F:dihydropteroate synthase activity"/>
    <property type="evidence" value="ECO:0007669"/>
    <property type="project" value="UniProtKB-UniRule"/>
</dbReference>
<evidence type="ECO:0000256" key="16">
    <source>
        <dbReference type="PIRNR" id="PIRNR000741"/>
    </source>
</evidence>
<dbReference type="Pfam" id="PF00809">
    <property type="entry name" value="Pterin_bind"/>
    <property type="match status" value="1"/>
</dbReference>
<gene>
    <name evidence="18" type="ORF">LAME_0G02674G</name>
</gene>
<dbReference type="Gene3D" id="3.20.20.20">
    <property type="entry name" value="Dihydropteroate synthase-like"/>
    <property type="match status" value="1"/>
</dbReference>
<dbReference type="NCBIfam" id="TIGR01498">
    <property type="entry name" value="folK"/>
    <property type="match status" value="1"/>
</dbReference>
<dbReference type="InterPro" id="IPR006157">
    <property type="entry name" value="FolB_dom"/>
</dbReference>
<dbReference type="SUPFAM" id="SSF55620">
    <property type="entry name" value="Tetrahydrobiopterin biosynthesis enzymes-like"/>
    <property type="match status" value="2"/>
</dbReference>
<evidence type="ECO:0000256" key="2">
    <source>
        <dbReference type="ARBA" id="ARBA00000198"/>
    </source>
</evidence>
<evidence type="ECO:0000256" key="9">
    <source>
        <dbReference type="ARBA" id="ARBA00022723"/>
    </source>
</evidence>
<comment type="catalytic activity">
    <reaction evidence="2">
        <text>6-hydroxymethyl-7,8-dihydropterin + ATP = (7,8-dihydropterin-6-yl)methyl diphosphate + AMP + H(+)</text>
        <dbReference type="Rhea" id="RHEA:11412"/>
        <dbReference type="ChEBI" id="CHEBI:15378"/>
        <dbReference type="ChEBI" id="CHEBI:30616"/>
        <dbReference type="ChEBI" id="CHEBI:44841"/>
        <dbReference type="ChEBI" id="CHEBI:72950"/>
        <dbReference type="ChEBI" id="CHEBI:456215"/>
        <dbReference type="EC" id="2.7.6.3"/>
    </reaction>
</comment>
<dbReference type="UniPathway" id="UPA00077">
    <property type="reaction ID" value="UER00155"/>
</dbReference>
<feature type="domain" description="Pterin-binding" evidence="17">
    <location>
        <begin position="491"/>
        <end position="793"/>
    </location>
</feature>
<evidence type="ECO:0000256" key="7">
    <source>
        <dbReference type="ARBA" id="ARBA00009951"/>
    </source>
</evidence>
<dbReference type="CDD" id="cd00483">
    <property type="entry name" value="HPPK"/>
    <property type="match status" value="1"/>
</dbReference>
<evidence type="ECO:0000256" key="5">
    <source>
        <dbReference type="ARBA" id="ARBA00005051"/>
    </source>
</evidence>
<dbReference type="SUPFAM" id="SSF51717">
    <property type="entry name" value="Dihydropteroate synthetase-like"/>
    <property type="match status" value="1"/>
</dbReference>
<dbReference type="SUPFAM" id="SSF55083">
    <property type="entry name" value="6-hydroxymethyl-7,8-dihydropterin pyrophosphokinase, HPPK"/>
    <property type="match status" value="1"/>
</dbReference>
<dbReference type="EMBL" id="LT598484">
    <property type="protein sequence ID" value="SCU99313.1"/>
    <property type="molecule type" value="Genomic_DNA"/>
</dbReference>
<keyword evidence="19" id="KW-1185">Reference proteome</keyword>
<dbReference type="GO" id="GO:0005740">
    <property type="term" value="C:mitochondrial envelope"/>
    <property type="evidence" value="ECO:0007669"/>
    <property type="project" value="TreeGrafter"/>
</dbReference>
<keyword evidence="9 16" id="KW-0479">Metal-binding</keyword>
<keyword evidence="16" id="KW-0456">Lyase</keyword>